<dbReference type="PIRSF" id="PIRSF004486">
    <property type="entry name" value="MraW"/>
    <property type="match status" value="1"/>
</dbReference>
<accession>A0A4R1Y0S9</accession>
<dbReference type="Gene3D" id="3.40.50.150">
    <property type="entry name" value="Vaccinia Virus protein VP39"/>
    <property type="match status" value="1"/>
</dbReference>
<keyword evidence="8" id="KW-1185">Reference proteome</keyword>
<reference evidence="7 8" key="1">
    <citation type="submission" date="2019-03" db="EMBL/GenBank/DDBJ databases">
        <title>Genomic analyses of the natural microbiome of Caenorhabditis elegans.</title>
        <authorList>
            <person name="Samuel B."/>
        </authorList>
    </citation>
    <scope>NUCLEOTIDE SEQUENCE [LARGE SCALE GENOMIC DNA]</scope>
    <source>
        <strain evidence="7 8">JUb89</strain>
    </source>
</reference>
<dbReference type="GO" id="GO:0071424">
    <property type="term" value="F:rRNA (cytosine-N4-)-methyltransferase activity"/>
    <property type="evidence" value="ECO:0007669"/>
    <property type="project" value="UniProtKB-UniRule"/>
</dbReference>
<evidence type="ECO:0000256" key="6">
    <source>
        <dbReference type="HAMAP-Rule" id="MF_01007"/>
    </source>
</evidence>
<dbReference type="EMBL" id="SLVJ01000003">
    <property type="protein sequence ID" value="TCM69111.1"/>
    <property type="molecule type" value="Genomic_DNA"/>
</dbReference>
<evidence type="ECO:0000313" key="7">
    <source>
        <dbReference type="EMBL" id="TCM69111.1"/>
    </source>
</evidence>
<dbReference type="OrthoDB" id="9806637at2"/>
<dbReference type="InterPro" id="IPR023397">
    <property type="entry name" value="SAM-dep_MeTrfase_MraW_recog"/>
</dbReference>
<keyword evidence="2 6" id="KW-0698">rRNA processing</keyword>
<name>A0A4R1Y0S9_ACICA</name>
<dbReference type="PANTHER" id="PTHR11265">
    <property type="entry name" value="S-ADENOSYL-METHYLTRANSFERASE MRAW"/>
    <property type="match status" value="1"/>
</dbReference>
<comment type="function">
    <text evidence="6">Specifically methylates the N4 position of cytidine in position 1402 (C1402) of 16S rRNA.</text>
</comment>
<dbReference type="InterPro" id="IPR002903">
    <property type="entry name" value="RsmH"/>
</dbReference>
<organism evidence="7 8">
    <name type="scientific">Acinetobacter calcoaceticus</name>
    <dbReference type="NCBI Taxonomy" id="471"/>
    <lineage>
        <taxon>Bacteria</taxon>
        <taxon>Pseudomonadati</taxon>
        <taxon>Pseudomonadota</taxon>
        <taxon>Gammaproteobacteria</taxon>
        <taxon>Moraxellales</taxon>
        <taxon>Moraxellaceae</taxon>
        <taxon>Acinetobacter</taxon>
        <taxon>Acinetobacter calcoaceticus/baumannii complex</taxon>
    </lineage>
</organism>
<comment type="subcellular location">
    <subcellularLocation>
        <location evidence="6">Cytoplasm</location>
    </subcellularLocation>
</comment>
<protein>
    <recommendedName>
        <fullName evidence="6">Ribosomal RNA small subunit methyltransferase H</fullName>
        <ecNumber evidence="6">2.1.1.199</ecNumber>
    </recommendedName>
    <alternativeName>
        <fullName evidence="6">16S rRNA m(4)C1402 methyltransferase</fullName>
    </alternativeName>
    <alternativeName>
        <fullName evidence="6">rRNA (cytosine-N(4)-)-methyltransferase RsmH</fullName>
    </alternativeName>
</protein>
<dbReference type="NCBIfam" id="TIGR00006">
    <property type="entry name" value="16S rRNA (cytosine(1402)-N(4))-methyltransferase RsmH"/>
    <property type="match status" value="1"/>
</dbReference>
<gene>
    <name evidence="6" type="primary">rsmH</name>
    <name evidence="7" type="ORF">EC844_10356</name>
</gene>
<comment type="similarity">
    <text evidence="1 6">Belongs to the methyltransferase superfamily. RsmH family.</text>
</comment>
<evidence type="ECO:0000256" key="2">
    <source>
        <dbReference type="ARBA" id="ARBA00022552"/>
    </source>
</evidence>
<dbReference type="CDD" id="cd02440">
    <property type="entry name" value="AdoMet_MTases"/>
    <property type="match status" value="1"/>
</dbReference>
<keyword evidence="5 6" id="KW-0949">S-adenosyl-L-methionine</keyword>
<dbReference type="InterPro" id="IPR029063">
    <property type="entry name" value="SAM-dependent_MTases_sf"/>
</dbReference>
<comment type="catalytic activity">
    <reaction evidence="6">
        <text>cytidine(1402) in 16S rRNA + S-adenosyl-L-methionine = N(4)-methylcytidine(1402) in 16S rRNA + S-adenosyl-L-homocysteine + H(+)</text>
        <dbReference type="Rhea" id="RHEA:42928"/>
        <dbReference type="Rhea" id="RHEA-COMP:10286"/>
        <dbReference type="Rhea" id="RHEA-COMP:10287"/>
        <dbReference type="ChEBI" id="CHEBI:15378"/>
        <dbReference type="ChEBI" id="CHEBI:57856"/>
        <dbReference type="ChEBI" id="CHEBI:59789"/>
        <dbReference type="ChEBI" id="CHEBI:74506"/>
        <dbReference type="ChEBI" id="CHEBI:82748"/>
        <dbReference type="EC" id="2.1.1.199"/>
    </reaction>
</comment>
<feature type="binding site" evidence="6">
    <location>
        <position position="78"/>
    </location>
    <ligand>
        <name>S-adenosyl-L-methionine</name>
        <dbReference type="ChEBI" id="CHEBI:59789"/>
    </ligand>
</feature>
<dbReference type="Pfam" id="PF01795">
    <property type="entry name" value="Methyltransf_5"/>
    <property type="match status" value="1"/>
</dbReference>
<feature type="binding site" evidence="6">
    <location>
        <position position="99"/>
    </location>
    <ligand>
        <name>S-adenosyl-L-methionine</name>
        <dbReference type="ChEBI" id="CHEBI:59789"/>
    </ligand>
</feature>
<keyword evidence="4 6" id="KW-0808">Transferase</keyword>
<proteinExistence type="inferred from homology"/>
<dbReference type="SUPFAM" id="SSF53335">
    <property type="entry name" value="S-adenosyl-L-methionine-dependent methyltransferases"/>
    <property type="match status" value="1"/>
</dbReference>
<dbReference type="GO" id="GO:0005737">
    <property type="term" value="C:cytoplasm"/>
    <property type="evidence" value="ECO:0007669"/>
    <property type="project" value="UniProtKB-SubCell"/>
</dbReference>
<evidence type="ECO:0000256" key="3">
    <source>
        <dbReference type="ARBA" id="ARBA00022603"/>
    </source>
</evidence>
<feature type="binding site" evidence="6">
    <location>
        <position position="106"/>
    </location>
    <ligand>
        <name>S-adenosyl-L-methionine</name>
        <dbReference type="ChEBI" id="CHEBI:59789"/>
    </ligand>
</feature>
<dbReference type="GO" id="GO:0070475">
    <property type="term" value="P:rRNA base methylation"/>
    <property type="evidence" value="ECO:0007669"/>
    <property type="project" value="UniProtKB-UniRule"/>
</dbReference>
<evidence type="ECO:0000313" key="8">
    <source>
        <dbReference type="Proteomes" id="UP000294963"/>
    </source>
</evidence>
<dbReference type="Proteomes" id="UP000294963">
    <property type="component" value="Unassembled WGS sequence"/>
</dbReference>
<dbReference type="Gene3D" id="1.10.150.170">
    <property type="entry name" value="Putative methyltransferase TM0872, insert domain"/>
    <property type="match status" value="1"/>
</dbReference>
<comment type="caution">
    <text evidence="7">The sequence shown here is derived from an EMBL/GenBank/DDBJ whole genome shotgun (WGS) entry which is preliminary data.</text>
</comment>
<evidence type="ECO:0000256" key="5">
    <source>
        <dbReference type="ARBA" id="ARBA00022691"/>
    </source>
</evidence>
<feature type="binding site" evidence="6">
    <location>
        <begin position="32"/>
        <end position="34"/>
    </location>
    <ligand>
        <name>S-adenosyl-L-methionine</name>
        <dbReference type="ChEBI" id="CHEBI:59789"/>
    </ligand>
</feature>
<evidence type="ECO:0000256" key="4">
    <source>
        <dbReference type="ARBA" id="ARBA00022679"/>
    </source>
</evidence>
<feature type="binding site" evidence="6">
    <location>
        <position position="52"/>
    </location>
    <ligand>
        <name>S-adenosyl-L-methionine</name>
        <dbReference type="ChEBI" id="CHEBI:59789"/>
    </ligand>
</feature>
<evidence type="ECO:0000256" key="1">
    <source>
        <dbReference type="ARBA" id="ARBA00010396"/>
    </source>
</evidence>
<dbReference type="EC" id="2.1.1.199" evidence="6"/>
<sequence length="304" mass="34461">MSHISVLLHETVDALLADRNTGIYVDATFGRGGHSRLLLEKLDENSRVYAFDKDPQALAVGAELEQQDPRFKIIHASFADLQQALLQHGIEQVDGIMADLGVSSPQLDQAERGFSFMHNGPLDMRMDNSQGLTAAEWLLQVDETDLANVIFQYGEERYSRRIAKAIKAAGYMETTAELAEVVKVAHPKWEKHKHAATRTFQAIRIEINKELEDIQLFLPQSVSLLKSQARLAVISFHSLEDRLIKQFIQKESTLPEDTSWGMPQKVQDTRRLKKIDRVRASEAEVKANPRSRSAWLRVAERLDH</sequence>
<dbReference type="SUPFAM" id="SSF81799">
    <property type="entry name" value="Putative methyltransferase TM0872, insert domain"/>
    <property type="match status" value="1"/>
</dbReference>
<dbReference type="PANTHER" id="PTHR11265:SF0">
    <property type="entry name" value="12S RRNA N4-METHYLCYTIDINE METHYLTRANSFERASE"/>
    <property type="match status" value="1"/>
</dbReference>
<dbReference type="AlphaFoldDB" id="A0A4R1Y0S9"/>
<dbReference type="HAMAP" id="MF_01007">
    <property type="entry name" value="16SrRNA_methyltr_H"/>
    <property type="match status" value="1"/>
</dbReference>
<keyword evidence="6" id="KW-0963">Cytoplasm</keyword>
<keyword evidence="3 6" id="KW-0489">Methyltransferase</keyword>